<evidence type="ECO:0000313" key="5">
    <source>
        <dbReference type="EMBL" id="CAL4788254.1"/>
    </source>
</evidence>
<reference evidence="4" key="2">
    <citation type="submission" date="2024-04" db="EMBL/GenBank/DDBJ databases">
        <authorList>
            <person name="Chen Y."/>
            <person name="Shah S."/>
            <person name="Dougan E. K."/>
            <person name="Thang M."/>
            <person name="Chan C."/>
        </authorList>
    </citation>
    <scope>NUCLEOTIDE SEQUENCE [LARGE SCALE GENOMIC DNA]</scope>
</reference>
<dbReference type="InterPro" id="IPR011010">
    <property type="entry name" value="DNA_brk_join_enz"/>
</dbReference>
<reference evidence="3" key="1">
    <citation type="submission" date="2022-10" db="EMBL/GenBank/DDBJ databases">
        <authorList>
            <person name="Chen Y."/>
            <person name="Dougan E. K."/>
            <person name="Chan C."/>
            <person name="Rhodes N."/>
            <person name="Thang M."/>
        </authorList>
    </citation>
    <scope>NUCLEOTIDE SEQUENCE</scope>
</reference>
<comment type="caution">
    <text evidence="3">The sequence shown here is derived from an EMBL/GenBank/DDBJ whole genome shotgun (WGS) entry which is preliminary data.</text>
</comment>
<evidence type="ECO:0000313" key="6">
    <source>
        <dbReference type="Proteomes" id="UP001152797"/>
    </source>
</evidence>
<gene>
    <name evidence="3" type="ORF">C1SCF055_LOCUS27024</name>
</gene>
<evidence type="ECO:0000256" key="2">
    <source>
        <dbReference type="SAM" id="MobiDB-lite"/>
    </source>
</evidence>
<dbReference type="GO" id="GO:0006310">
    <property type="term" value="P:DNA recombination"/>
    <property type="evidence" value="ECO:0007669"/>
    <property type="project" value="UniProtKB-KW"/>
</dbReference>
<dbReference type="GO" id="GO:0015074">
    <property type="term" value="P:DNA integration"/>
    <property type="evidence" value="ECO:0007669"/>
    <property type="project" value="InterPro"/>
</dbReference>
<name>A0A9P1G8B4_9DINO</name>
<dbReference type="Gene3D" id="1.10.443.10">
    <property type="entry name" value="Intergrase catalytic core"/>
    <property type="match status" value="1"/>
</dbReference>
<protein>
    <submittedName>
        <fullName evidence="5">Reverse transcriptase domain-containing protein</fullName>
    </submittedName>
</protein>
<dbReference type="EMBL" id="CAMXCT030002863">
    <property type="protein sequence ID" value="CAL4788254.1"/>
    <property type="molecule type" value="Genomic_DNA"/>
</dbReference>
<evidence type="ECO:0000256" key="1">
    <source>
        <dbReference type="ARBA" id="ARBA00023172"/>
    </source>
</evidence>
<keyword evidence="5" id="KW-0808">Transferase</keyword>
<dbReference type="Proteomes" id="UP001152797">
    <property type="component" value="Unassembled WGS sequence"/>
</dbReference>
<dbReference type="InterPro" id="IPR043128">
    <property type="entry name" value="Rev_trsase/Diguanyl_cyclase"/>
</dbReference>
<proteinExistence type="predicted"/>
<dbReference type="SUPFAM" id="SSF56672">
    <property type="entry name" value="DNA/RNA polymerases"/>
    <property type="match status" value="1"/>
</dbReference>
<dbReference type="EMBL" id="CAMXCT010002863">
    <property type="protein sequence ID" value="CAI4000942.1"/>
    <property type="molecule type" value="Genomic_DNA"/>
</dbReference>
<keyword evidence="1" id="KW-0233">DNA recombination</keyword>
<dbReference type="Gene3D" id="3.30.70.270">
    <property type="match status" value="1"/>
</dbReference>
<dbReference type="GO" id="GO:0003964">
    <property type="term" value="F:RNA-directed DNA polymerase activity"/>
    <property type="evidence" value="ECO:0007669"/>
    <property type="project" value="UniProtKB-KW"/>
</dbReference>
<sequence length="1409" mass="156037">MGSGVPISTTYPMETGAPQVVYTSSPYVMPGAASISAMPMTSYTTMPIAYSGLDHSQGKWFAPGEALPPGFIITAHPEGHTAPQEGHMMTDKARESFVITTGTAGIKTGNICYPVNAPMLRQTKKSKKKKSSGVATEPMPVTDAVPVTSAVSGAAVASMPCGIQQRLTRVRVLLHWGPAPGVLPPGVAADSVYPLPVYTAAEMAGFRAEAQREVAAALAAGGGGLAGAAVVAAPVAIAGAPHVVPAGAVAASRVPGQLQWLAAESRCGYKFGDVVSGIATVPVENGRIVQVLPDGQSIFVQCVDGGKLDEFLGVPALSDHRVLPVKYNAMGVPERSLAEVAATCREEPVKWSLPGPRTAKWCVTYLSVEAIGFEAHHERLRSLCKLEPNSWGVQEHFQLSMTLRHALQIDQVDGFNLVFVEVMFRRLQTIEYAHSERAREAESKSVGGRLSIEEQQTFGGLVRHAATLMICPSLLDHVKSEVEKEVGLQKNMRKIREEREAARKAGNKGKKQGFLDKAFPGVVRAGCCVAMQLSLAQSRALEFVTQSVHAMGAPPEDLSCQGALEMLRTTGVYGGDQAPSALGSYNPALLSLPNEGNVPVPLEDLWGQGGPEFVGTFVRNVILPESVAKSKIKATGLRQCYSDPLLRHPKTFAQLVRRLHDCGLVSYSLEPSKSYVELFFVKKKNGMLRMVVDCRHSNEWFAPPIGVALSTGDALSRIELSPHDNLYFASADLKDAFYHLELPHGIRHLFGLRGVRAGDIGIAALRDSGLVVHEEEQSMGSAQILGWEFSSDGTLRPTTRRLWKADDVVAHGWDQQHDDAEGFDEWFNRYLLYAFAQAFVFIPVGAPQNGIQRIAHQEVGGKLRLLSGIWVMVIHRCLDVRPSPAPSQSSSQRQSRRSVARTRQAAVSMPARQQVQQTVLQWSSVTAATRATYLRHWSQFSNWSLQMGLALGSSDEVDRALTLYLEECYLDGSDLSLGRYVVAAVTFVRPDLRSPAMQKLPGTKQSLQGWRNLCPPQSRLPVPWEVACLVSAWAFKQKLWQMGVGLLLMFAMYLRPAELCRLKVRDVVFPNARLRRRHQKTVVTLHSFEDGIPSKTHEFDETIELDLDHHQFLTPMLQNMILKLHLQKDSSLFNLEASQIRDFLQEVQMKLHINNIGPLHPYRWRHGGASMDFWEKHRDLVSIQKRGRWRAMASVRRYEKGGRLAQLLSKLPDTTQELATWASENIDEGYYNPSDSQPLGFSDLGFADMVKVREGNLWMRFSAQVFNLCMKLHIPVTMENPFRSRIWLCPPIKHLLRRKQCYSVDVDYCAFGTRWRKRTKFLYYGVNLEHLGVHRCCNSKRGICAFSGKPHLQLMGVTKSGVFMTKLAEPYPVQLCLNIAHAFLDWHTEVIANNFWRRLWPDSKATMGG</sequence>
<keyword evidence="5" id="KW-0548">Nucleotidyltransferase</keyword>
<feature type="region of interest" description="Disordered" evidence="2">
    <location>
        <begin position="882"/>
        <end position="903"/>
    </location>
</feature>
<keyword evidence="6" id="KW-1185">Reference proteome</keyword>
<dbReference type="InterPro" id="IPR043502">
    <property type="entry name" value="DNA/RNA_pol_sf"/>
</dbReference>
<organism evidence="3">
    <name type="scientific">Cladocopium goreaui</name>
    <dbReference type="NCBI Taxonomy" id="2562237"/>
    <lineage>
        <taxon>Eukaryota</taxon>
        <taxon>Sar</taxon>
        <taxon>Alveolata</taxon>
        <taxon>Dinophyceae</taxon>
        <taxon>Suessiales</taxon>
        <taxon>Symbiodiniaceae</taxon>
        <taxon>Cladocopium</taxon>
    </lineage>
</organism>
<accession>A0A9P1G8B4</accession>
<evidence type="ECO:0000313" key="3">
    <source>
        <dbReference type="EMBL" id="CAI4000942.1"/>
    </source>
</evidence>
<dbReference type="GO" id="GO:0003677">
    <property type="term" value="F:DNA binding"/>
    <property type="evidence" value="ECO:0007669"/>
    <property type="project" value="InterPro"/>
</dbReference>
<feature type="compositionally biased region" description="Low complexity" evidence="2">
    <location>
        <begin position="882"/>
        <end position="893"/>
    </location>
</feature>
<dbReference type="CDD" id="cd00397">
    <property type="entry name" value="DNA_BRE_C"/>
    <property type="match status" value="1"/>
</dbReference>
<keyword evidence="5" id="KW-0695">RNA-directed DNA polymerase</keyword>
<evidence type="ECO:0000313" key="4">
    <source>
        <dbReference type="EMBL" id="CAL1154317.1"/>
    </source>
</evidence>
<dbReference type="EMBL" id="CAMXCT020002863">
    <property type="protein sequence ID" value="CAL1154317.1"/>
    <property type="molecule type" value="Genomic_DNA"/>
</dbReference>
<dbReference type="SUPFAM" id="SSF56349">
    <property type="entry name" value="DNA breaking-rejoining enzymes"/>
    <property type="match status" value="1"/>
</dbReference>
<dbReference type="InterPro" id="IPR013762">
    <property type="entry name" value="Integrase-like_cat_sf"/>
</dbReference>
<dbReference type="Gene3D" id="3.10.10.10">
    <property type="entry name" value="HIV Type 1 Reverse Transcriptase, subunit A, domain 1"/>
    <property type="match status" value="1"/>
</dbReference>